<dbReference type="Proteomes" id="UP000027604">
    <property type="component" value="Chromosome I"/>
</dbReference>
<gene>
    <name evidence="7" type="ORF">GJA_2068</name>
</gene>
<evidence type="ECO:0000256" key="4">
    <source>
        <dbReference type="PROSITE-ProRule" id="PRU00169"/>
    </source>
</evidence>
<dbReference type="HOGENOM" id="CLU_682919_0_0_4"/>
<dbReference type="InterPro" id="IPR036641">
    <property type="entry name" value="HPT_dom_sf"/>
</dbReference>
<name>W0V5S0_9BURK</name>
<organism evidence="7 8">
    <name type="scientific">Janthinobacterium agaricidamnosum NBRC 102515 = DSM 9628</name>
    <dbReference type="NCBI Taxonomy" id="1349767"/>
    <lineage>
        <taxon>Bacteria</taxon>
        <taxon>Pseudomonadati</taxon>
        <taxon>Pseudomonadota</taxon>
        <taxon>Betaproteobacteria</taxon>
        <taxon>Burkholderiales</taxon>
        <taxon>Oxalobacteraceae</taxon>
        <taxon>Janthinobacterium</taxon>
    </lineage>
</organism>
<dbReference type="InterPro" id="IPR001789">
    <property type="entry name" value="Sig_transdc_resp-reg_receiver"/>
</dbReference>
<keyword evidence="2" id="KW-0902">Two-component regulatory system</keyword>
<dbReference type="InterPro" id="IPR008207">
    <property type="entry name" value="Sig_transdc_His_kin_Hpt_dom"/>
</dbReference>
<dbReference type="RefSeq" id="WP_038491482.1">
    <property type="nucleotide sequence ID" value="NZ_BCTH01000028.1"/>
</dbReference>
<dbReference type="CDD" id="cd17546">
    <property type="entry name" value="REC_hyHK_CKI1_RcsC-like"/>
    <property type="match status" value="1"/>
</dbReference>
<reference evidence="7 8" key="1">
    <citation type="journal article" date="2015" name="Genome Announc.">
        <title>Genome Sequence of Mushroom Soft-Rot Pathogen Janthinobacterium agaricidamnosum.</title>
        <authorList>
            <person name="Graupner K."/>
            <person name="Lackner G."/>
            <person name="Hertweck C."/>
        </authorList>
    </citation>
    <scope>NUCLEOTIDE SEQUENCE [LARGE SCALE GENOMIC DNA]</scope>
    <source>
        <strain evidence="8">NBRC 102515 / DSM 9628</strain>
    </source>
</reference>
<dbReference type="Gene3D" id="3.40.50.2300">
    <property type="match status" value="1"/>
</dbReference>
<dbReference type="EMBL" id="HG322949">
    <property type="protein sequence ID" value="CDG82703.1"/>
    <property type="molecule type" value="Genomic_DNA"/>
</dbReference>
<feature type="domain" description="Response regulatory" evidence="5">
    <location>
        <begin position="78"/>
        <end position="195"/>
    </location>
</feature>
<dbReference type="GO" id="GO:0004672">
    <property type="term" value="F:protein kinase activity"/>
    <property type="evidence" value="ECO:0007669"/>
    <property type="project" value="UniProtKB-ARBA"/>
</dbReference>
<evidence type="ECO:0000256" key="3">
    <source>
        <dbReference type="PROSITE-ProRule" id="PRU00110"/>
    </source>
</evidence>
<dbReference type="PANTHER" id="PTHR45339:SF3">
    <property type="entry name" value="HISTIDINE KINASE"/>
    <property type="match status" value="1"/>
</dbReference>
<dbReference type="PROSITE" id="PS50110">
    <property type="entry name" value="RESPONSE_REGULATORY"/>
    <property type="match status" value="1"/>
</dbReference>
<dbReference type="AlphaFoldDB" id="W0V5S0"/>
<dbReference type="eggNOG" id="COG0784">
    <property type="taxonomic scope" value="Bacteria"/>
</dbReference>
<dbReference type="PANTHER" id="PTHR45339">
    <property type="entry name" value="HYBRID SIGNAL TRANSDUCTION HISTIDINE KINASE J"/>
    <property type="match status" value="1"/>
</dbReference>
<accession>W0V5S0</accession>
<dbReference type="PATRIC" id="fig|1349767.4.peg.3831"/>
<dbReference type="SUPFAM" id="SSF52172">
    <property type="entry name" value="CheY-like"/>
    <property type="match status" value="1"/>
</dbReference>
<proteinExistence type="predicted"/>
<keyword evidence="8" id="KW-1185">Reference proteome</keyword>
<dbReference type="InterPro" id="IPR011006">
    <property type="entry name" value="CheY-like_superfamily"/>
</dbReference>
<dbReference type="STRING" id="1349767.GJA_2068"/>
<keyword evidence="1 4" id="KW-0597">Phosphoprotein</keyword>
<dbReference type="Pfam" id="PF01627">
    <property type="entry name" value="Hpt"/>
    <property type="match status" value="1"/>
</dbReference>
<feature type="modified residue" description="4-aspartylphosphate" evidence="4">
    <location>
        <position position="129"/>
    </location>
</feature>
<evidence type="ECO:0000256" key="2">
    <source>
        <dbReference type="ARBA" id="ARBA00023012"/>
    </source>
</evidence>
<evidence type="ECO:0000313" key="7">
    <source>
        <dbReference type="EMBL" id="CDG82703.1"/>
    </source>
</evidence>
<feature type="domain" description="HPt" evidence="6">
    <location>
        <begin position="228"/>
        <end position="321"/>
    </location>
</feature>
<dbReference type="Pfam" id="PF00072">
    <property type="entry name" value="Response_reg"/>
    <property type="match status" value="1"/>
</dbReference>
<dbReference type="GO" id="GO:0005524">
    <property type="term" value="F:ATP binding"/>
    <property type="evidence" value="ECO:0007669"/>
    <property type="project" value="UniProtKB-KW"/>
</dbReference>
<feature type="modified residue" description="Phosphohistidine" evidence="3">
    <location>
        <position position="267"/>
    </location>
</feature>
<dbReference type="KEGG" id="jag:GJA_2068"/>
<dbReference type="GO" id="GO:0005886">
    <property type="term" value="C:plasma membrane"/>
    <property type="evidence" value="ECO:0007669"/>
    <property type="project" value="UniProtKB-SubCell"/>
</dbReference>
<evidence type="ECO:0000259" key="5">
    <source>
        <dbReference type="PROSITE" id="PS50110"/>
    </source>
</evidence>
<dbReference type="PROSITE" id="PS50894">
    <property type="entry name" value="HPT"/>
    <property type="match status" value="1"/>
</dbReference>
<sequence>MKQARDYALVLPPVTMPVADHASENLEHIADSLDIAAILSKPTTPQRLPAAVTAVHTGSAPPALPVSTPLSGLLTGMRLLLVEDNQINQDVASCILLHAGARVTVAADGRIALDLLRAAPEQFDAVLMDVHMPVMNGYEATRAIRAMGLSDLPIIAMTANVMDEDRSRAISSGMNACVAKPIEVDDLIGTLRRLAWPATKQPLQNPSGIPRNMPGIDLKAALHRFDGDYGVFIGLLKRFENSQGDTVAQTRGLLAGGKRHSAAQLLHRMCGVAANLGASQIASLGAQAERAVKQGRDRDLAPLLQRLDEAMSLVIATVRTLPLAPPASTSTSTSGDLPQALAQLLLQIRDNNLTALASFQSLRPALERRDRATALAMADAIETLNFSDAEKLLLGLLKRKDSV</sequence>
<evidence type="ECO:0000313" key="8">
    <source>
        <dbReference type="Proteomes" id="UP000027604"/>
    </source>
</evidence>
<evidence type="ECO:0000256" key="1">
    <source>
        <dbReference type="ARBA" id="ARBA00022553"/>
    </source>
</evidence>
<protein>
    <submittedName>
        <fullName evidence="7">Response regulator</fullName>
    </submittedName>
</protein>
<dbReference type="SMART" id="SM00448">
    <property type="entry name" value="REC"/>
    <property type="match status" value="1"/>
</dbReference>
<dbReference type="SUPFAM" id="SSF47226">
    <property type="entry name" value="Histidine-containing phosphotransfer domain, HPT domain"/>
    <property type="match status" value="1"/>
</dbReference>
<evidence type="ECO:0000259" key="6">
    <source>
        <dbReference type="PROSITE" id="PS50894"/>
    </source>
</evidence>
<dbReference type="Gene3D" id="1.20.120.160">
    <property type="entry name" value="HPT domain"/>
    <property type="match status" value="1"/>
</dbReference>
<dbReference type="GO" id="GO:0000160">
    <property type="term" value="P:phosphorelay signal transduction system"/>
    <property type="evidence" value="ECO:0007669"/>
    <property type="project" value="UniProtKB-KW"/>
</dbReference>